<comment type="caution">
    <text evidence="2">The sequence shown here is derived from an EMBL/GenBank/DDBJ whole genome shotgun (WGS) entry which is preliminary data.</text>
</comment>
<keyword evidence="3" id="KW-1185">Reference proteome</keyword>
<evidence type="ECO:0000256" key="1">
    <source>
        <dbReference type="SAM" id="MobiDB-lite"/>
    </source>
</evidence>
<dbReference type="Proteomes" id="UP001390339">
    <property type="component" value="Unassembled WGS sequence"/>
</dbReference>
<proteinExistence type="predicted"/>
<protein>
    <submittedName>
        <fullName evidence="2">Uncharacterized protein</fullName>
    </submittedName>
</protein>
<dbReference type="EMBL" id="JAPCWZ010000003">
    <property type="protein sequence ID" value="KAK8875039.1"/>
    <property type="molecule type" value="Genomic_DNA"/>
</dbReference>
<feature type="compositionally biased region" description="Polar residues" evidence="1">
    <location>
        <begin position="86"/>
        <end position="96"/>
    </location>
</feature>
<organism evidence="2 3">
    <name type="scientific">Apiospora arundinis</name>
    <dbReference type="NCBI Taxonomy" id="335852"/>
    <lineage>
        <taxon>Eukaryota</taxon>
        <taxon>Fungi</taxon>
        <taxon>Dikarya</taxon>
        <taxon>Ascomycota</taxon>
        <taxon>Pezizomycotina</taxon>
        <taxon>Sordariomycetes</taxon>
        <taxon>Xylariomycetidae</taxon>
        <taxon>Amphisphaeriales</taxon>
        <taxon>Apiosporaceae</taxon>
        <taxon>Apiospora</taxon>
    </lineage>
</organism>
<accession>A0ABR2JBF0</accession>
<reference evidence="2 3" key="1">
    <citation type="journal article" date="2024" name="IMA Fungus">
        <title>Apiospora arundinis, a panoply of carbohydrate-active enzymes and secondary metabolites.</title>
        <authorList>
            <person name="Sorensen T."/>
            <person name="Petersen C."/>
            <person name="Muurmann A.T."/>
            <person name="Christiansen J.V."/>
            <person name="Brundto M.L."/>
            <person name="Overgaard C.K."/>
            <person name="Boysen A.T."/>
            <person name="Wollenberg R.D."/>
            <person name="Larsen T.O."/>
            <person name="Sorensen J.L."/>
            <person name="Nielsen K.L."/>
            <person name="Sondergaard T.E."/>
        </authorList>
    </citation>
    <scope>NUCLEOTIDE SEQUENCE [LARGE SCALE GENOMIC DNA]</scope>
    <source>
        <strain evidence="2 3">AAU 773</strain>
    </source>
</reference>
<gene>
    <name evidence="2" type="ORF">PGQ11_005553</name>
</gene>
<feature type="region of interest" description="Disordered" evidence="1">
    <location>
        <begin position="75"/>
        <end position="105"/>
    </location>
</feature>
<name>A0ABR2JBF0_9PEZI</name>
<evidence type="ECO:0000313" key="3">
    <source>
        <dbReference type="Proteomes" id="UP001390339"/>
    </source>
</evidence>
<evidence type="ECO:0000313" key="2">
    <source>
        <dbReference type="EMBL" id="KAK8875039.1"/>
    </source>
</evidence>
<sequence>MTTRNLNETWRDVVFRHYATDYDTQAPFPIRYLIQAPEWKTDIWIEVPSRVNIQTFRRSVLDFVVARRNTDPVFNNEHISVRPRVSHQQKTSNVEQSEPREDTPQ</sequence>